<comment type="caution">
    <text evidence="1">The sequence shown here is derived from an EMBL/GenBank/DDBJ whole genome shotgun (WGS) entry which is preliminary data.</text>
</comment>
<gene>
    <name evidence="1" type="ORF">GCK32_016270</name>
</gene>
<sequence length="59" mass="6891">TTNSLLSVNVDDRLKSDMQLKTTPKNDSLRTEDIDTRLKRNSYRMLLTKKTTLYTVSNR</sequence>
<accession>A0AAN8IYQ9</accession>
<evidence type="ECO:0000313" key="2">
    <source>
        <dbReference type="Proteomes" id="UP001331761"/>
    </source>
</evidence>
<evidence type="ECO:0000313" key="1">
    <source>
        <dbReference type="EMBL" id="KAK5986477.1"/>
    </source>
</evidence>
<dbReference type="EMBL" id="WIXE01000564">
    <property type="protein sequence ID" value="KAK5986477.1"/>
    <property type="molecule type" value="Genomic_DNA"/>
</dbReference>
<reference evidence="1 2" key="1">
    <citation type="submission" date="2019-10" db="EMBL/GenBank/DDBJ databases">
        <title>Assembly and Annotation for the nematode Trichostrongylus colubriformis.</title>
        <authorList>
            <person name="Martin J."/>
        </authorList>
    </citation>
    <scope>NUCLEOTIDE SEQUENCE [LARGE SCALE GENOMIC DNA]</scope>
    <source>
        <strain evidence="1">G859</strain>
        <tissue evidence="1">Whole worm</tissue>
    </source>
</reference>
<organism evidence="1 2">
    <name type="scientific">Trichostrongylus colubriformis</name>
    <name type="common">Black scour worm</name>
    <dbReference type="NCBI Taxonomy" id="6319"/>
    <lineage>
        <taxon>Eukaryota</taxon>
        <taxon>Metazoa</taxon>
        <taxon>Ecdysozoa</taxon>
        <taxon>Nematoda</taxon>
        <taxon>Chromadorea</taxon>
        <taxon>Rhabditida</taxon>
        <taxon>Rhabditina</taxon>
        <taxon>Rhabditomorpha</taxon>
        <taxon>Strongyloidea</taxon>
        <taxon>Trichostrongylidae</taxon>
        <taxon>Trichostrongylus</taxon>
    </lineage>
</organism>
<proteinExistence type="predicted"/>
<dbReference type="AlphaFoldDB" id="A0AAN8IYQ9"/>
<protein>
    <submittedName>
        <fullName evidence="1">Uncharacterized protein</fullName>
    </submittedName>
</protein>
<keyword evidence="2" id="KW-1185">Reference proteome</keyword>
<feature type="non-terminal residue" evidence="1">
    <location>
        <position position="1"/>
    </location>
</feature>
<name>A0AAN8IYQ9_TRICO</name>
<dbReference type="Proteomes" id="UP001331761">
    <property type="component" value="Unassembled WGS sequence"/>
</dbReference>